<keyword evidence="2" id="KW-1185">Reference proteome</keyword>
<comment type="caution">
    <text evidence="1">The sequence shown here is derived from an EMBL/GenBank/DDBJ whole genome shotgun (WGS) entry which is preliminary data.</text>
</comment>
<gene>
    <name evidence="1" type="ORF">EGI15_20040</name>
</gene>
<reference evidence="1 2" key="1">
    <citation type="submission" date="2018-11" db="EMBL/GenBank/DDBJ databases">
        <title>Proposal to divide the Flavobacteriaceae and reorganize its genera based on Amino Acid Identity values calculated from whole genome sequences.</title>
        <authorList>
            <person name="Nicholson A.C."/>
            <person name="Gulvik C.A."/>
            <person name="Whitney A.M."/>
            <person name="Humrighouse B.W."/>
            <person name="Bell M."/>
            <person name="Holmes B."/>
            <person name="Steigerwalt A."/>
            <person name="Villarma A."/>
            <person name="Sheth M."/>
            <person name="Batra D."/>
            <person name="Pryor J."/>
            <person name="Bernardet J.-F."/>
            <person name="Hugo C."/>
            <person name="Kampfer P."/>
            <person name="Newman J."/>
            <person name="Mcquiston J.R."/>
        </authorList>
    </citation>
    <scope>NUCLEOTIDE SEQUENCE [LARGE SCALE GENOMIC DNA]</scope>
    <source>
        <strain evidence="1 2">G0235</strain>
    </source>
</reference>
<accession>A0ABX9X1F8</accession>
<proteinExistence type="predicted"/>
<sequence>MKYFFLVFFLAITSCISDENLRLQSNSKYQGNYIGNFKGDLSGEIKFNVSDTGNMEGTIYYTTSNISESISGYVMISGKFDATTKAGLSFSGYLNDKSMNGKWTKGNLTGNYEFYKK</sequence>
<name>A0ABX9X1F8_9FLAO</name>
<protein>
    <submittedName>
        <fullName evidence="1">Uncharacterized protein</fullName>
    </submittedName>
</protein>
<dbReference type="EMBL" id="RJTW01000009">
    <property type="protein sequence ID" value="ROH88972.1"/>
    <property type="molecule type" value="Genomic_DNA"/>
</dbReference>
<dbReference type="RefSeq" id="WP_062674747.1">
    <property type="nucleotide sequence ID" value="NZ_JAKYXD010000003.1"/>
</dbReference>
<dbReference type="Proteomes" id="UP000281899">
    <property type="component" value="Unassembled WGS sequence"/>
</dbReference>
<dbReference type="GeneID" id="301714972"/>
<evidence type="ECO:0000313" key="1">
    <source>
        <dbReference type="EMBL" id="ROH88972.1"/>
    </source>
</evidence>
<evidence type="ECO:0000313" key="2">
    <source>
        <dbReference type="Proteomes" id="UP000281899"/>
    </source>
</evidence>
<dbReference type="PROSITE" id="PS51257">
    <property type="entry name" value="PROKAR_LIPOPROTEIN"/>
    <property type="match status" value="1"/>
</dbReference>
<organism evidence="1 2">
    <name type="scientific">Chryseobacterium cucumeris</name>
    <dbReference type="NCBI Taxonomy" id="1813611"/>
    <lineage>
        <taxon>Bacteria</taxon>
        <taxon>Pseudomonadati</taxon>
        <taxon>Bacteroidota</taxon>
        <taxon>Flavobacteriia</taxon>
        <taxon>Flavobacteriales</taxon>
        <taxon>Weeksellaceae</taxon>
        <taxon>Chryseobacterium group</taxon>
        <taxon>Chryseobacterium</taxon>
    </lineage>
</organism>